<keyword evidence="4" id="KW-1185">Reference proteome</keyword>
<feature type="chain" id="PRO_5017024795" description="DUF2680 domain-containing protein" evidence="2">
    <location>
        <begin position="28"/>
        <end position="141"/>
    </location>
</feature>
<dbReference type="Proteomes" id="UP000253490">
    <property type="component" value="Unassembled WGS sequence"/>
</dbReference>
<dbReference type="EMBL" id="QNRX01000015">
    <property type="protein sequence ID" value="RBP61061.1"/>
    <property type="molecule type" value="Genomic_DNA"/>
</dbReference>
<proteinExistence type="predicted"/>
<accession>A0A366I111</accession>
<evidence type="ECO:0000256" key="2">
    <source>
        <dbReference type="SAM" id="SignalP"/>
    </source>
</evidence>
<comment type="caution">
    <text evidence="3">The sequence shown here is derived from an EMBL/GenBank/DDBJ whole genome shotgun (WGS) entry which is preliminary data.</text>
</comment>
<evidence type="ECO:0000313" key="3">
    <source>
        <dbReference type="EMBL" id="RBP61061.1"/>
    </source>
</evidence>
<evidence type="ECO:0000313" key="4">
    <source>
        <dbReference type="Proteomes" id="UP000253490"/>
    </source>
</evidence>
<organism evidence="3 4">
    <name type="scientific">Alkalibaculum bacchi</name>
    <dbReference type="NCBI Taxonomy" id="645887"/>
    <lineage>
        <taxon>Bacteria</taxon>
        <taxon>Bacillati</taxon>
        <taxon>Bacillota</taxon>
        <taxon>Clostridia</taxon>
        <taxon>Eubacteriales</taxon>
        <taxon>Eubacteriaceae</taxon>
        <taxon>Alkalibaculum</taxon>
    </lineage>
</organism>
<keyword evidence="2" id="KW-0732">Signal</keyword>
<protein>
    <recommendedName>
        <fullName evidence="5">DUF2680 domain-containing protein</fullName>
    </recommendedName>
</protein>
<gene>
    <name evidence="3" type="ORF">DES36_11560</name>
</gene>
<dbReference type="AlphaFoldDB" id="A0A366I111"/>
<feature type="signal peptide" evidence="2">
    <location>
        <begin position="1"/>
        <end position="27"/>
    </location>
</feature>
<evidence type="ECO:0008006" key="5">
    <source>
        <dbReference type="Google" id="ProtNLM"/>
    </source>
</evidence>
<evidence type="ECO:0000256" key="1">
    <source>
        <dbReference type="SAM" id="MobiDB-lite"/>
    </source>
</evidence>
<name>A0A366I111_9FIRM</name>
<feature type="compositionally biased region" description="Low complexity" evidence="1">
    <location>
        <begin position="128"/>
        <end position="141"/>
    </location>
</feature>
<reference evidence="3 4" key="1">
    <citation type="submission" date="2018-06" db="EMBL/GenBank/DDBJ databases">
        <title>Genomic Encyclopedia of Type Strains, Phase IV (KMG-IV): sequencing the most valuable type-strain genomes for metagenomic binning, comparative biology and taxonomic classification.</title>
        <authorList>
            <person name="Goeker M."/>
        </authorList>
    </citation>
    <scope>NUCLEOTIDE SEQUENCE [LARGE SCALE GENOMIC DNA]</scope>
    <source>
        <strain evidence="3 4">DSM 22112</strain>
    </source>
</reference>
<sequence>MKKSKKILLTIGAATVVFASSLGVAFAGNTFSPADKLSQITGISVDELYEQKVDKTFEEIAAEKGVLDEFKEEMLESKKELLSQRVADGSLTQEEADEYYIQMKQNSDNCDGIGPNNSNGRGLGRGNGMRNRMGNGNQFNR</sequence>
<dbReference type="RefSeq" id="WP_113921272.1">
    <property type="nucleotide sequence ID" value="NZ_QNRX01000015.1"/>
</dbReference>
<feature type="region of interest" description="Disordered" evidence="1">
    <location>
        <begin position="107"/>
        <end position="141"/>
    </location>
</feature>
<dbReference type="OrthoDB" id="1809211at2"/>